<organism evidence="13">
    <name type="scientific">marine metagenome</name>
    <dbReference type="NCBI Taxonomy" id="408172"/>
    <lineage>
        <taxon>unclassified sequences</taxon>
        <taxon>metagenomes</taxon>
        <taxon>ecological metagenomes</taxon>
    </lineage>
</organism>
<evidence type="ECO:0000313" key="13">
    <source>
        <dbReference type="EMBL" id="SVA65178.1"/>
    </source>
</evidence>
<sequence>MTMLGRMRDHKNWLKWSLAIIIVAFVGFYAQDFSNTTTTPGAAPNDIVAQIEGRAITTENFRRVYYQQIQSYQAASGGNIDEQVLRQLGIDRQILEQMIDEQAALVEASRLNLTVNDIEIRERVTSLPGLQEDGVFIGEARYRELLRSQIPPLTTPQFEESIRDSLLLEKLEGVLTRWIDISEDEVREEYRFRTEKIKLDMVTFSPDDYKTEVTVTDAELAEHLTDNAATYEIPDKRKIRFLAIEAESLRAETTVTPQEVETYYNTNLPQYSTPEQVRASHILFNSQGADEVALRERAESVLAEARAGADFADLAEQYSDDAGSASLGGDLNYFGRGQMVPAFETAAFGLMPGEISGLVQSDFGLHIIKVVDKQEAFNRPLDEVRDQIADQLQWQRALDRANAVATELSNTIAGPDDLDRVALERAWEVKESNFFARNEPIEGLGMAPGVASAAFEFTEGDVGGPLQTASGQVFLTVIDQQDAYAPELDEVREDVTADLTDIKAMDLARTRAAELTPRLQEATNFVATANRLRLNPTATEFITRGATLPEVGQNDAIDAIAFAMDAGMTSDVLSTDDLAVVIHVVDREEITEEGFTAAKEALRTELIAYQQNRFFNAYMRKAKDSMAIEINQTSLAMAII</sequence>
<evidence type="ECO:0000256" key="5">
    <source>
        <dbReference type="ARBA" id="ARBA00022989"/>
    </source>
</evidence>
<dbReference type="InterPro" id="IPR027304">
    <property type="entry name" value="Trigger_fact/SurA_dom_sf"/>
</dbReference>
<dbReference type="Gene3D" id="3.10.50.40">
    <property type="match status" value="1"/>
</dbReference>
<dbReference type="Pfam" id="PF13624">
    <property type="entry name" value="SurA_N_3"/>
    <property type="match status" value="1"/>
</dbReference>
<evidence type="ECO:0000256" key="6">
    <source>
        <dbReference type="ARBA" id="ARBA00023136"/>
    </source>
</evidence>
<comment type="similarity">
    <text evidence="8">Belongs to the PpiD chaperone family.</text>
</comment>
<dbReference type="EMBL" id="UINC01015488">
    <property type="protein sequence ID" value="SVA65178.1"/>
    <property type="molecule type" value="Genomic_DNA"/>
</dbReference>
<keyword evidence="3" id="KW-0997">Cell inner membrane</keyword>
<feature type="domain" description="PpiC" evidence="12">
    <location>
        <begin position="274"/>
        <end position="372"/>
    </location>
</feature>
<accession>A0A381XKC1</accession>
<dbReference type="InterPro" id="IPR046357">
    <property type="entry name" value="PPIase_dom_sf"/>
</dbReference>
<evidence type="ECO:0000259" key="12">
    <source>
        <dbReference type="PROSITE" id="PS50198"/>
    </source>
</evidence>
<dbReference type="SUPFAM" id="SSF54534">
    <property type="entry name" value="FKBP-like"/>
    <property type="match status" value="1"/>
</dbReference>
<dbReference type="SUPFAM" id="SSF109998">
    <property type="entry name" value="Triger factor/SurA peptide-binding domain-like"/>
    <property type="match status" value="1"/>
</dbReference>
<dbReference type="PANTHER" id="PTHR47529:SF1">
    <property type="entry name" value="PERIPLASMIC CHAPERONE PPID"/>
    <property type="match status" value="1"/>
</dbReference>
<keyword evidence="6 11" id="KW-0472">Membrane</keyword>
<feature type="transmembrane region" description="Helical" evidence="11">
    <location>
        <begin position="12"/>
        <end position="30"/>
    </location>
</feature>
<evidence type="ECO:0000256" key="3">
    <source>
        <dbReference type="ARBA" id="ARBA00022519"/>
    </source>
</evidence>
<keyword evidence="2" id="KW-1003">Cell membrane</keyword>
<reference evidence="13" key="1">
    <citation type="submission" date="2018-05" db="EMBL/GenBank/DDBJ databases">
        <authorList>
            <person name="Lanie J.A."/>
            <person name="Ng W.-L."/>
            <person name="Kazmierczak K.M."/>
            <person name="Andrzejewski T.M."/>
            <person name="Davidsen T.M."/>
            <person name="Wayne K.J."/>
            <person name="Tettelin H."/>
            <person name="Glass J.I."/>
            <person name="Rusch D."/>
            <person name="Podicherti R."/>
            <person name="Tsui H.-C.T."/>
            <person name="Winkler M.E."/>
        </authorList>
    </citation>
    <scope>NUCLEOTIDE SEQUENCE</scope>
</reference>
<evidence type="ECO:0000256" key="10">
    <source>
        <dbReference type="ARBA" id="ARBA00042775"/>
    </source>
</evidence>
<name>A0A381XKC1_9ZZZZ</name>
<dbReference type="Pfam" id="PF13145">
    <property type="entry name" value="Rotamase_2"/>
    <property type="match status" value="1"/>
</dbReference>
<keyword evidence="5 11" id="KW-1133">Transmembrane helix</keyword>
<evidence type="ECO:0000256" key="4">
    <source>
        <dbReference type="ARBA" id="ARBA00022692"/>
    </source>
</evidence>
<dbReference type="Pfam" id="PF13616">
    <property type="entry name" value="Rotamase_3"/>
    <property type="match status" value="1"/>
</dbReference>
<evidence type="ECO:0000256" key="8">
    <source>
        <dbReference type="ARBA" id="ARBA00038408"/>
    </source>
</evidence>
<dbReference type="AlphaFoldDB" id="A0A381XKC1"/>
<keyword evidence="4 11" id="KW-0812">Transmembrane</keyword>
<gene>
    <name evidence="13" type="ORF">METZ01_LOCUS118032</name>
</gene>
<dbReference type="InterPro" id="IPR000297">
    <property type="entry name" value="PPIase_PpiC"/>
</dbReference>
<keyword evidence="7" id="KW-0143">Chaperone</keyword>
<proteinExistence type="inferred from homology"/>
<dbReference type="InterPro" id="IPR052029">
    <property type="entry name" value="PpiD_chaperone"/>
</dbReference>
<protein>
    <recommendedName>
        <fullName evidence="9">Periplasmic chaperone PpiD</fullName>
    </recommendedName>
    <alternativeName>
        <fullName evidence="10">Periplasmic folding chaperone</fullName>
    </alternativeName>
</protein>
<dbReference type="PROSITE" id="PS50198">
    <property type="entry name" value="PPIC_PPIASE_2"/>
    <property type="match status" value="1"/>
</dbReference>
<evidence type="ECO:0000256" key="1">
    <source>
        <dbReference type="ARBA" id="ARBA00004382"/>
    </source>
</evidence>
<evidence type="ECO:0000256" key="2">
    <source>
        <dbReference type="ARBA" id="ARBA00022475"/>
    </source>
</evidence>
<comment type="subcellular location">
    <subcellularLocation>
        <location evidence="1">Cell inner membrane</location>
        <topology evidence="1">Single-pass type II membrane protein</topology>
        <orientation evidence="1">Periplasmic side</orientation>
    </subcellularLocation>
</comment>
<dbReference type="Gene3D" id="1.10.4030.10">
    <property type="entry name" value="Porin chaperone SurA, peptide-binding domain"/>
    <property type="match status" value="1"/>
</dbReference>
<evidence type="ECO:0000256" key="9">
    <source>
        <dbReference type="ARBA" id="ARBA00040743"/>
    </source>
</evidence>
<dbReference type="PANTHER" id="PTHR47529">
    <property type="entry name" value="PEPTIDYL-PROLYL CIS-TRANS ISOMERASE D"/>
    <property type="match status" value="1"/>
</dbReference>
<evidence type="ECO:0000256" key="11">
    <source>
        <dbReference type="SAM" id="Phobius"/>
    </source>
</evidence>
<dbReference type="GO" id="GO:0005886">
    <property type="term" value="C:plasma membrane"/>
    <property type="evidence" value="ECO:0007669"/>
    <property type="project" value="UniProtKB-SubCell"/>
</dbReference>
<evidence type="ECO:0000256" key="7">
    <source>
        <dbReference type="ARBA" id="ARBA00023186"/>
    </source>
</evidence>
<dbReference type="GO" id="GO:0003755">
    <property type="term" value="F:peptidyl-prolyl cis-trans isomerase activity"/>
    <property type="evidence" value="ECO:0007669"/>
    <property type="project" value="InterPro"/>
</dbReference>